<keyword evidence="3" id="KW-1185">Reference proteome</keyword>
<dbReference type="AlphaFoldDB" id="A0A9Q9B5Y2"/>
<dbReference type="EMBL" id="CP099430">
    <property type="protein sequence ID" value="USW59588.1"/>
    <property type="molecule type" value="Genomic_DNA"/>
</dbReference>
<name>A0A9Q9B5Y2_9PEZI</name>
<evidence type="ECO:0000313" key="2">
    <source>
        <dbReference type="EMBL" id="USW59588.1"/>
    </source>
</evidence>
<dbReference type="Proteomes" id="UP001056384">
    <property type="component" value="Chromosome 13"/>
</dbReference>
<evidence type="ECO:0000313" key="3">
    <source>
        <dbReference type="Proteomes" id="UP001056384"/>
    </source>
</evidence>
<feature type="compositionally biased region" description="Polar residues" evidence="1">
    <location>
        <begin position="56"/>
        <end position="65"/>
    </location>
</feature>
<gene>
    <name evidence="2" type="ORF">Slin15195_G129070</name>
</gene>
<feature type="region of interest" description="Disordered" evidence="1">
    <location>
        <begin position="1"/>
        <end position="65"/>
    </location>
</feature>
<evidence type="ECO:0000256" key="1">
    <source>
        <dbReference type="SAM" id="MobiDB-lite"/>
    </source>
</evidence>
<feature type="compositionally biased region" description="Polar residues" evidence="1">
    <location>
        <begin position="19"/>
        <end position="37"/>
    </location>
</feature>
<organism evidence="2 3">
    <name type="scientific">Septoria linicola</name>
    <dbReference type="NCBI Taxonomy" id="215465"/>
    <lineage>
        <taxon>Eukaryota</taxon>
        <taxon>Fungi</taxon>
        <taxon>Dikarya</taxon>
        <taxon>Ascomycota</taxon>
        <taxon>Pezizomycotina</taxon>
        <taxon>Dothideomycetes</taxon>
        <taxon>Dothideomycetidae</taxon>
        <taxon>Mycosphaerellales</taxon>
        <taxon>Mycosphaerellaceae</taxon>
        <taxon>Septoria</taxon>
    </lineage>
</organism>
<reference evidence="2" key="1">
    <citation type="submission" date="2022-06" db="EMBL/GenBank/DDBJ databases">
        <title>Complete genome sequences of two strains of the flax pathogen Septoria linicola.</title>
        <authorList>
            <person name="Lapalu N."/>
            <person name="Simon A."/>
            <person name="Demenou B."/>
            <person name="Paumier D."/>
            <person name="Guillot M.-P."/>
            <person name="Gout L."/>
            <person name="Valade R."/>
        </authorList>
    </citation>
    <scope>NUCLEOTIDE SEQUENCE</scope>
    <source>
        <strain evidence="2">SE15195</strain>
    </source>
</reference>
<sequence>MNLGNEEGDTIFLSAPTADASQPASPSAMPNSVSTIEDSMLDLRGDNSILPKSPTDRTPTSFHGV</sequence>
<protein>
    <submittedName>
        <fullName evidence="2">Uncharacterized protein</fullName>
    </submittedName>
</protein>
<proteinExistence type="predicted"/>
<accession>A0A9Q9B5Y2</accession>